<evidence type="ECO:0000313" key="4">
    <source>
        <dbReference type="Proteomes" id="UP000295606"/>
    </source>
</evidence>
<dbReference type="Pfam" id="PF15978">
    <property type="entry name" value="TnsD"/>
    <property type="match status" value="1"/>
</dbReference>
<dbReference type="AlphaFoldDB" id="A0A4R5L511"/>
<dbReference type="InterPro" id="IPR032750">
    <property type="entry name" value="TnsD_C"/>
</dbReference>
<feature type="domain" description="TniQ" evidence="1">
    <location>
        <begin position="47"/>
        <end position="191"/>
    </location>
</feature>
<dbReference type="Proteomes" id="UP000295606">
    <property type="component" value="Unassembled WGS sequence"/>
</dbReference>
<accession>A0A4R5L511</accession>
<reference evidence="3 4" key="1">
    <citation type="submission" date="2019-03" db="EMBL/GenBank/DDBJ databases">
        <title>Paraburkholderia sp. isolated from native Mimosa gymnas in Guartela State Park, Brazil.</title>
        <authorList>
            <person name="Paulitsch F."/>
            <person name="Hungria M."/>
            <person name="Delamuta J.R.M."/>
            <person name="Ribeiro R.A."/>
            <person name="Dall'Agnol R."/>
            <person name="Silva J.S.B."/>
        </authorList>
    </citation>
    <scope>NUCLEOTIDE SEQUENCE [LARGE SCALE GENOMIC DNA]</scope>
    <source>
        <strain evidence="3 4">CNPSo 3008</strain>
    </source>
</reference>
<name>A0A4R5L511_9BURK</name>
<gene>
    <name evidence="3" type="ORF">E1N52_38405</name>
</gene>
<dbReference type="Pfam" id="PF06527">
    <property type="entry name" value="TniQ"/>
    <property type="match status" value="1"/>
</dbReference>
<evidence type="ECO:0000259" key="1">
    <source>
        <dbReference type="Pfam" id="PF06527"/>
    </source>
</evidence>
<feature type="domain" description="Transposon Tn7 transposition protein TnsD C-terminal" evidence="2">
    <location>
        <begin position="255"/>
        <end position="445"/>
    </location>
</feature>
<dbReference type="EMBL" id="SMOD01000055">
    <property type="protein sequence ID" value="TDG02679.1"/>
    <property type="molecule type" value="Genomic_DNA"/>
</dbReference>
<evidence type="ECO:0000313" key="3">
    <source>
        <dbReference type="EMBL" id="TDG02679.1"/>
    </source>
</evidence>
<comment type="caution">
    <text evidence="3">The sequence shown here is derived from an EMBL/GenBank/DDBJ whole genome shotgun (WGS) entry which is preliminary data.</text>
</comment>
<proteinExistence type="predicted"/>
<sequence length="492" mass="55492">MSTRSHRRVRVRTHRGARTRNQMVLAGARSHARNPVAEMSVFLDSAEADEPLFGVVARYGKQMFVHDWRSFISGLFGYLAPLNTGLAYNLDEVAHQTSTSFGLTGSQIAEKLTLFPYYASFCAPDLRYRLQAEVLRRSSRILRGDLLKLIQRPRVIRMCRDCLETDKGCGLPLTWRRVHQLPGVVICPTHGGYLREFPQIACPSRAWPIPEDFSNGVATSFVSSRTHRPGIVAVATISQRILQDSALSFRNLPYQSWLEGARLAGYQRGRNTLESAKVAKDLVDFYGAEYLSHCELLPVSRQNWIVGRVTGAQTSAMALPQVLLYVFFENKIQNVSESWPTCPSRFAAHGPGHRVEVRIRSGGKYFCQCQCGMAFVGTRGEAPTRTTVSVYGEPYACEAQTLHWQGLSTADIAGRLGVSETTARRFVHKDQAYVQRTLSDFARNVALDWRTHVSILGSVSTVQKQCDGLYRRTRRYVPEEIEKSRIRRNLKR</sequence>
<evidence type="ECO:0000259" key="2">
    <source>
        <dbReference type="Pfam" id="PF15978"/>
    </source>
</evidence>
<organism evidence="3 4">
    <name type="scientific">Paraburkholderia guartelaensis</name>
    <dbReference type="NCBI Taxonomy" id="2546446"/>
    <lineage>
        <taxon>Bacteria</taxon>
        <taxon>Pseudomonadati</taxon>
        <taxon>Pseudomonadota</taxon>
        <taxon>Betaproteobacteria</taxon>
        <taxon>Burkholderiales</taxon>
        <taxon>Burkholderiaceae</taxon>
        <taxon>Paraburkholderia</taxon>
    </lineage>
</organism>
<dbReference type="InterPro" id="IPR009492">
    <property type="entry name" value="TniQ"/>
</dbReference>
<protein>
    <submittedName>
        <fullName evidence="3">Uncharacterized protein</fullName>
    </submittedName>
</protein>
<dbReference type="OrthoDB" id="470139at2"/>